<dbReference type="PANTHER" id="PTHR11527">
    <property type="entry name" value="HEAT-SHOCK PROTEIN 20 FAMILY MEMBER"/>
    <property type="match status" value="1"/>
</dbReference>
<dbReference type="Proteomes" id="UP000183918">
    <property type="component" value="Unassembled WGS sequence"/>
</dbReference>
<protein>
    <submittedName>
        <fullName evidence="4">Molecular chaperone IbpA, HSP20 family</fullName>
    </submittedName>
</protein>
<evidence type="ECO:0000256" key="2">
    <source>
        <dbReference type="RuleBase" id="RU003616"/>
    </source>
</evidence>
<dbReference type="STRING" id="1122142.SAMN02910414_00956"/>
<dbReference type="AlphaFoldDB" id="A0A1H3HV18"/>
<evidence type="ECO:0000256" key="1">
    <source>
        <dbReference type="PROSITE-ProRule" id="PRU00285"/>
    </source>
</evidence>
<comment type="similarity">
    <text evidence="1 2">Belongs to the small heat shock protein (HSP20) family.</text>
</comment>
<keyword evidence="5" id="KW-1185">Reference proteome</keyword>
<dbReference type="RefSeq" id="WP_074716619.1">
    <property type="nucleotide sequence ID" value="NZ_FNPG01000010.1"/>
</dbReference>
<proteinExistence type="inferred from homology"/>
<dbReference type="InterPro" id="IPR002068">
    <property type="entry name" value="A-crystallin/Hsp20_dom"/>
</dbReference>
<dbReference type="EMBL" id="FNPG01000010">
    <property type="protein sequence ID" value="SDY19085.1"/>
    <property type="molecule type" value="Genomic_DNA"/>
</dbReference>
<dbReference type="CDD" id="cd06471">
    <property type="entry name" value="ACD_LpsHSP_like"/>
    <property type="match status" value="1"/>
</dbReference>
<reference evidence="4 5" key="1">
    <citation type="submission" date="2016-10" db="EMBL/GenBank/DDBJ databases">
        <authorList>
            <person name="de Groot N.N."/>
        </authorList>
    </citation>
    <scope>NUCLEOTIDE SEQUENCE [LARGE SCALE GENOMIC DNA]</scope>
    <source>
        <strain evidence="4 5">DSM 14045</strain>
    </source>
</reference>
<accession>A0A1H3HV18</accession>
<dbReference type="InterPro" id="IPR031107">
    <property type="entry name" value="Small_HSP"/>
</dbReference>
<dbReference type="PROSITE" id="PS01031">
    <property type="entry name" value="SHSP"/>
    <property type="match status" value="1"/>
</dbReference>
<organism evidence="4 5">
    <name type="scientific">Lachnobacterium bovis DSM 14045</name>
    <dbReference type="NCBI Taxonomy" id="1122142"/>
    <lineage>
        <taxon>Bacteria</taxon>
        <taxon>Bacillati</taxon>
        <taxon>Bacillota</taxon>
        <taxon>Clostridia</taxon>
        <taxon>Lachnospirales</taxon>
        <taxon>Lachnospiraceae</taxon>
        <taxon>Lachnobacterium</taxon>
    </lineage>
</organism>
<sequence length="145" mass="16972">MLLPSIFNDNFTDDFFGDMFSYPLRDFDFQRFSGMHADVQEFDDKYEMNIELPGYDKSDVTAELKNGYLTIAAKHSDNKDEKDEKGKYIRRERYQGECRRSFFVGDEVEQKDIQARFNNGILTLDIAKVKETPKVEEKQLIAIEG</sequence>
<evidence type="ECO:0000259" key="3">
    <source>
        <dbReference type="PROSITE" id="PS01031"/>
    </source>
</evidence>
<dbReference type="SUPFAM" id="SSF49764">
    <property type="entry name" value="HSP20-like chaperones"/>
    <property type="match status" value="1"/>
</dbReference>
<dbReference type="InterPro" id="IPR008978">
    <property type="entry name" value="HSP20-like_chaperone"/>
</dbReference>
<feature type="domain" description="SHSP" evidence="3">
    <location>
        <begin position="28"/>
        <end position="144"/>
    </location>
</feature>
<dbReference type="Gene3D" id="2.60.40.790">
    <property type="match status" value="1"/>
</dbReference>
<dbReference type="Pfam" id="PF00011">
    <property type="entry name" value="HSP20"/>
    <property type="match status" value="1"/>
</dbReference>
<dbReference type="eggNOG" id="COG0071">
    <property type="taxonomic scope" value="Bacteria"/>
</dbReference>
<evidence type="ECO:0000313" key="5">
    <source>
        <dbReference type="Proteomes" id="UP000183918"/>
    </source>
</evidence>
<evidence type="ECO:0000313" key="4">
    <source>
        <dbReference type="EMBL" id="SDY19085.1"/>
    </source>
</evidence>
<dbReference type="OrthoDB" id="9811615at2"/>
<name>A0A1H3HV18_9FIRM</name>
<gene>
    <name evidence="4" type="ORF">SAMN02910414_00956</name>
</gene>